<dbReference type="Proteomes" id="UP000827892">
    <property type="component" value="Chromosome I"/>
</dbReference>
<dbReference type="EMBL" id="CP090891">
    <property type="protein sequence ID" value="ULU12649.1"/>
    <property type="molecule type" value="Genomic_DNA"/>
</dbReference>
<accession>A0AAE9J048</accession>
<dbReference type="AlphaFoldDB" id="A0AAE9J048"/>
<dbReference type="InterPro" id="IPR009003">
    <property type="entry name" value="Peptidase_S1_PA"/>
</dbReference>
<dbReference type="InterPro" id="IPR043504">
    <property type="entry name" value="Peptidase_S1_PA_chymotrypsin"/>
</dbReference>
<sequence>MRISILILACLFLSLSVSDKLSETEDEERSNECGRAFDTEGHLNDDLSPWTVRLRLQQSFVSASLISKRHVMTSFPALIETELIKGRWREHTWETDRSEVSFKTCMDGVMEVPKGSLKVDFQACNIHYRCPWIPGIPVKSIHFIGSSCIFFYELINDLILIELEKDIPDDLYHFTPICLADSSDVVDNGEDLQIPQASNLNLTRYKRNLG</sequence>
<protein>
    <submittedName>
        <fullName evidence="2">Uncharacterized protein</fullName>
    </submittedName>
</protein>
<dbReference type="SUPFAM" id="SSF50494">
    <property type="entry name" value="Trypsin-like serine proteases"/>
    <property type="match status" value="1"/>
</dbReference>
<keyword evidence="1" id="KW-0732">Signal</keyword>
<name>A0AAE9J048_CAEBR</name>
<gene>
    <name evidence="2" type="ORF">L3Y34_015714</name>
</gene>
<proteinExistence type="predicted"/>
<evidence type="ECO:0000256" key="1">
    <source>
        <dbReference type="SAM" id="SignalP"/>
    </source>
</evidence>
<dbReference type="InterPro" id="IPR005514">
    <property type="entry name" value="DUF316"/>
</dbReference>
<evidence type="ECO:0000313" key="3">
    <source>
        <dbReference type="Proteomes" id="UP000827892"/>
    </source>
</evidence>
<dbReference type="Gene3D" id="2.40.10.10">
    <property type="entry name" value="Trypsin-like serine proteases"/>
    <property type="match status" value="1"/>
</dbReference>
<dbReference type="PANTHER" id="PTHR34005:SF7">
    <property type="entry name" value="PROTEIN CBG26726"/>
    <property type="match status" value="1"/>
</dbReference>
<evidence type="ECO:0000313" key="2">
    <source>
        <dbReference type="EMBL" id="ULU12649.1"/>
    </source>
</evidence>
<organism evidence="2 3">
    <name type="scientific">Caenorhabditis briggsae</name>
    <dbReference type="NCBI Taxonomy" id="6238"/>
    <lineage>
        <taxon>Eukaryota</taxon>
        <taxon>Metazoa</taxon>
        <taxon>Ecdysozoa</taxon>
        <taxon>Nematoda</taxon>
        <taxon>Chromadorea</taxon>
        <taxon>Rhabditida</taxon>
        <taxon>Rhabditina</taxon>
        <taxon>Rhabditomorpha</taxon>
        <taxon>Rhabditoidea</taxon>
        <taxon>Rhabditidae</taxon>
        <taxon>Peloderinae</taxon>
        <taxon>Caenorhabditis</taxon>
    </lineage>
</organism>
<dbReference type="PANTHER" id="PTHR34005">
    <property type="entry name" value="PROTEIN CBG15054-RELATED"/>
    <property type="match status" value="1"/>
</dbReference>
<feature type="signal peptide" evidence="1">
    <location>
        <begin position="1"/>
        <end position="18"/>
    </location>
</feature>
<dbReference type="Pfam" id="PF03761">
    <property type="entry name" value="DUF316"/>
    <property type="match status" value="1"/>
</dbReference>
<feature type="chain" id="PRO_5042145240" evidence="1">
    <location>
        <begin position="19"/>
        <end position="210"/>
    </location>
</feature>
<reference evidence="2 3" key="1">
    <citation type="submission" date="2022-05" db="EMBL/GenBank/DDBJ databases">
        <title>Chromosome-level reference genomes for two strains of Caenorhabditis briggsae: an improved platform for comparative genomics.</title>
        <authorList>
            <person name="Stevens L."/>
            <person name="Andersen E.C."/>
        </authorList>
    </citation>
    <scope>NUCLEOTIDE SEQUENCE [LARGE SCALE GENOMIC DNA]</scope>
    <source>
        <strain evidence="2">QX1410_ONT</strain>
        <tissue evidence="2">Whole-organism</tissue>
    </source>
</reference>